<keyword evidence="3" id="KW-0945">Host-virus interaction</keyword>
<evidence type="ECO:0000256" key="1">
    <source>
        <dbReference type="ARBA" id="ARBA00004328"/>
    </source>
</evidence>
<keyword evidence="7" id="KW-1160">Virus entry into host cell</keyword>
<evidence type="ECO:0000256" key="2">
    <source>
        <dbReference type="ARBA" id="ARBA00022561"/>
    </source>
</evidence>
<proteinExistence type="predicted"/>
<evidence type="ECO:0000256" key="6">
    <source>
        <dbReference type="ARBA" id="ARBA00022921"/>
    </source>
</evidence>
<evidence type="ECO:0000313" key="8">
    <source>
        <dbReference type="EMBL" id="ACK56811.1"/>
    </source>
</evidence>
<dbReference type="GO" id="GO:0019028">
    <property type="term" value="C:viral capsid"/>
    <property type="evidence" value="ECO:0007669"/>
    <property type="project" value="UniProtKB-KW"/>
</dbReference>
<evidence type="ECO:0000256" key="3">
    <source>
        <dbReference type="ARBA" id="ARBA00022581"/>
    </source>
</evidence>
<reference evidence="8" key="1">
    <citation type="journal article" date="2009" name="J. Med. Virol.">
        <title>High-risk HPV types in lesions of the uterine cervix of female commercial sex workers in the Philippines.</title>
        <authorList>
            <person name="Miyashita M."/>
            <person name="Agdamag D.M."/>
            <person name="Sasagawa T."/>
            <person name="Matsushita K."/>
            <person name="Salud L.M."/>
            <person name="Salud C.O."/>
            <person name="Saikawa K."/>
            <person name="Leano P.S."/>
            <person name="Pagcaliwagan T."/>
            <person name="Acuna J."/>
            <person name="Ishizaki A."/>
            <person name="Kageyama S."/>
            <person name="Ichimura H."/>
        </authorList>
    </citation>
    <scope>NUCLEOTIDE SEQUENCE</scope>
    <source>
        <strain evidence="8">06JAN_PHL_MY170_12n</strain>
    </source>
</reference>
<keyword evidence="2" id="KW-0167">Capsid protein</keyword>
<comment type="subcellular location">
    <subcellularLocation>
        <location evidence="1">Virion</location>
    </subcellularLocation>
</comment>
<organism evidence="8">
    <name type="scientific">Human papillomavirus</name>
    <dbReference type="NCBI Taxonomy" id="10566"/>
    <lineage>
        <taxon>Viruses</taxon>
        <taxon>Monodnaviria</taxon>
        <taxon>Shotokuvirae</taxon>
        <taxon>Cossaviricota</taxon>
        <taxon>Papovaviricetes</taxon>
        <taxon>Zurhausenvirales</taxon>
        <taxon>Papillomaviridae</taxon>
    </lineage>
</organism>
<evidence type="ECO:0000256" key="7">
    <source>
        <dbReference type="ARBA" id="ARBA00023296"/>
    </source>
</evidence>
<feature type="non-terminal residue" evidence="8">
    <location>
        <position position="1"/>
    </location>
</feature>
<name>B8RAQ8_9PAPI</name>
<dbReference type="GO" id="GO:0019062">
    <property type="term" value="P:virion attachment to host cell"/>
    <property type="evidence" value="ECO:0007669"/>
    <property type="project" value="UniProtKB-KW"/>
</dbReference>
<keyword evidence="6" id="KW-0426">Late protein</keyword>
<dbReference type="EMBL" id="EU911537">
    <property type="protein sequence ID" value="ACK56811.1"/>
    <property type="molecule type" value="Genomic_DNA"/>
</dbReference>
<dbReference type="GO" id="GO:0005198">
    <property type="term" value="F:structural molecule activity"/>
    <property type="evidence" value="ECO:0007669"/>
    <property type="project" value="InterPro"/>
</dbReference>
<dbReference type="SUPFAM" id="SSF88648">
    <property type="entry name" value="Group I dsDNA viruses"/>
    <property type="match status" value="1"/>
</dbReference>
<accession>B8RAQ8</accession>
<gene>
    <name evidence="8" type="primary">L1</name>
</gene>
<dbReference type="GO" id="GO:0046718">
    <property type="term" value="P:symbiont entry into host cell"/>
    <property type="evidence" value="ECO:0007669"/>
    <property type="project" value="UniProtKB-KW"/>
</dbReference>
<dbReference type="InterPro" id="IPR011222">
    <property type="entry name" value="dsDNA_vir_gr_I_capsid"/>
</dbReference>
<keyword evidence="4" id="KW-1161">Viral attachment to host cell</keyword>
<keyword evidence="5" id="KW-0946">Virion</keyword>
<sequence>ICWNNQLFITCAHPTTSTNLTISTAVLHLLHQHLLRKL</sequence>
<protein>
    <submittedName>
        <fullName evidence="8">Truncated L1 capsid protein</fullName>
    </submittedName>
</protein>
<evidence type="ECO:0000256" key="5">
    <source>
        <dbReference type="ARBA" id="ARBA00022844"/>
    </source>
</evidence>
<evidence type="ECO:0000256" key="4">
    <source>
        <dbReference type="ARBA" id="ARBA00022804"/>
    </source>
</evidence>